<comment type="caution">
    <text evidence="4">The sequence shown here is derived from an EMBL/GenBank/DDBJ whole genome shotgun (WGS) entry which is preliminary data.</text>
</comment>
<evidence type="ECO:0000313" key="5">
    <source>
        <dbReference type="Proteomes" id="UP000230233"/>
    </source>
</evidence>
<dbReference type="EMBL" id="PDUG01000003">
    <property type="protein sequence ID" value="PIC38646.1"/>
    <property type="molecule type" value="Genomic_DNA"/>
</dbReference>
<dbReference type="GO" id="GO:0005634">
    <property type="term" value="C:nucleus"/>
    <property type="evidence" value="ECO:0007669"/>
    <property type="project" value="TreeGrafter"/>
</dbReference>
<dbReference type="InterPro" id="IPR057476">
    <property type="entry name" value="Cux_N"/>
</dbReference>
<sequence length="184" mass="21056">MEAVTKAWDTVDWERLQVGMKILSENIHHIQARVEAEVAALGVRQDDSDARKERLVGESNAYKDRTNKENRKLAIPLIKAFQNEFEGLLARSSAVNQLLLTSVDQSSICQDFRGKDVKVRKLKDKLAKLESEQDTFIENAVSEVEKKAELELNSRLAEITEERDKMKEQHDIQHEYPGEKLGHS</sequence>
<feature type="region of interest" description="Disordered" evidence="2">
    <location>
        <begin position="161"/>
        <end position="184"/>
    </location>
</feature>
<organism evidence="4 5">
    <name type="scientific">Caenorhabditis nigoni</name>
    <dbReference type="NCBI Taxonomy" id="1611254"/>
    <lineage>
        <taxon>Eukaryota</taxon>
        <taxon>Metazoa</taxon>
        <taxon>Ecdysozoa</taxon>
        <taxon>Nematoda</taxon>
        <taxon>Chromadorea</taxon>
        <taxon>Rhabditida</taxon>
        <taxon>Rhabditina</taxon>
        <taxon>Rhabditomorpha</taxon>
        <taxon>Rhabditoidea</taxon>
        <taxon>Rhabditidae</taxon>
        <taxon>Peloderinae</taxon>
        <taxon>Caenorhabditis</taxon>
    </lineage>
</organism>
<dbReference type="AlphaFoldDB" id="A0A2G5UHC8"/>
<evidence type="ECO:0000313" key="4">
    <source>
        <dbReference type="EMBL" id="PIC38646.1"/>
    </source>
</evidence>
<dbReference type="PANTHER" id="PTHR14043">
    <property type="entry name" value="CCAAT DISPLACEMENT PROTEIN-RELATED"/>
    <property type="match status" value="1"/>
</dbReference>
<keyword evidence="1" id="KW-0175">Coiled coil</keyword>
<proteinExistence type="predicted"/>
<reference evidence="5" key="1">
    <citation type="submission" date="2017-10" db="EMBL/GenBank/DDBJ databases">
        <title>Rapid genome shrinkage in a self-fertile nematode reveals novel sperm competition proteins.</title>
        <authorList>
            <person name="Yin D."/>
            <person name="Schwarz E.M."/>
            <person name="Thomas C.G."/>
            <person name="Felde R.L."/>
            <person name="Korf I.F."/>
            <person name="Cutter A.D."/>
            <person name="Schartner C.M."/>
            <person name="Ralston E.J."/>
            <person name="Meyer B.J."/>
            <person name="Haag E.S."/>
        </authorList>
    </citation>
    <scope>NUCLEOTIDE SEQUENCE [LARGE SCALE GENOMIC DNA]</scope>
    <source>
        <strain evidence="5">JU1422</strain>
    </source>
</reference>
<dbReference type="Proteomes" id="UP000230233">
    <property type="component" value="Chromosome III"/>
</dbReference>
<evidence type="ECO:0000256" key="2">
    <source>
        <dbReference type="SAM" id="MobiDB-lite"/>
    </source>
</evidence>
<accession>A0A2G5UHC8</accession>
<dbReference type="STRING" id="1611254.A0A2G5UHC8"/>
<keyword evidence="5" id="KW-1185">Reference proteome</keyword>
<evidence type="ECO:0000256" key="1">
    <source>
        <dbReference type="ARBA" id="ARBA00023054"/>
    </source>
</evidence>
<protein>
    <recommendedName>
        <fullName evidence="3">Cux N-terminal domain-containing protein</fullName>
    </recommendedName>
</protein>
<dbReference type="Pfam" id="PF25398">
    <property type="entry name" value="CUX1_N"/>
    <property type="match status" value="1"/>
</dbReference>
<name>A0A2G5UHC8_9PELO</name>
<dbReference type="PANTHER" id="PTHR14043:SF2">
    <property type="entry name" value="HOMEOBOX PROTEIN CUT"/>
    <property type="match status" value="1"/>
</dbReference>
<gene>
    <name evidence="4" type="primary">Cnig_chr_III.g10591</name>
    <name evidence="4" type="ORF">B9Z55_010591</name>
</gene>
<dbReference type="GO" id="GO:0000977">
    <property type="term" value="F:RNA polymerase II transcription regulatory region sequence-specific DNA binding"/>
    <property type="evidence" value="ECO:0007669"/>
    <property type="project" value="TreeGrafter"/>
</dbReference>
<dbReference type="OrthoDB" id="10257567at2759"/>
<dbReference type="GO" id="GO:0000981">
    <property type="term" value="F:DNA-binding transcription factor activity, RNA polymerase II-specific"/>
    <property type="evidence" value="ECO:0007669"/>
    <property type="project" value="TreeGrafter"/>
</dbReference>
<feature type="domain" description="Cux N-terminal" evidence="3">
    <location>
        <begin position="26"/>
        <end position="101"/>
    </location>
</feature>
<evidence type="ECO:0000259" key="3">
    <source>
        <dbReference type="Pfam" id="PF25398"/>
    </source>
</evidence>